<dbReference type="GO" id="GO:0042558">
    <property type="term" value="P:pteridine-containing compound metabolic process"/>
    <property type="evidence" value="ECO:0007669"/>
    <property type="project" value="InterPro"/>
</dbReference>
<gene>
    <name evidence="5" type="ORF">C4520_09745</name>
</gene>
<evidence type="ECO:0000256" key="1">
    <source>
        <dbReference type="ARBA" id="ARBA00010398"/>
    </source>
</evidence>
<dbReference type="PANTHER" id="PTHR45833">
    <property type="entry name" value="METHIONINE SYNTHASE"/>
    <property type="match status" value="1"/>
</dbReference>
<dbReference type="NCBIfam" id="NF005719">
    <property type="entry name" value="PRK07535.1"/>
    <property type="match status" value="1"/>
</dbReference>
<accession>A0A3A4NRA8</accession>
<comment type="similarity">
    <text evidence="1">Belongs to the vitamin-B12 dependent methionine synthase family.</text>
</comment>
<evidence type="ECO:0000256" key="2">
    <source>
        <dbReference type="ARBA" id="ARBA00022603"/>
    </source>
</evidence>
<dbReference type="Pfam" id="PF00809">
    <property type="entry name" value="Pterin_bind"/>
    <property type="match status" value="1"/>
</dbReference>
<dbReference type="Gene3D" id="3.20.20.20">
    <property type="entry name" value="Dihydropteroate synthase-like"/>
    <property type="match status" value="1"/>
</dbReference>
<protein>
    <submittedName>
        <fullName evidence="5">Methyltetrahydrofolate--corrinoid methyltransferase</fullName>
    </submittedName>
</protein>
<comment type="caution">
    <text evidence="5">The sequence shown here is derived from an EMBL/GenBank/DDBJ whole genome shotgun (WGS) entry which is preliminary data.</text>
</comment>
<evidence type="ECO:0000313" key="6">
    <source>
        <dbReference type="Proteomes" id="UP000265882"/>
    </source>
</evidence>
<sequence length="285" mass="31391">MGICKMCRSDPLEEKEERMFVIGERLNGMFLDVRKGIQTKDKSIIQKVALDQVKAGANALDINVGPASDKPLEVMVWLVEAVQEVTSITLSIDTPKFDVMKAAMQVCKNPILMNSTKGEEAKLDKYMPLAKEYNASIIGLTINEKGIPKTVDARVETAALIAAKAMEFGIDMDKLYIDPIVMPANVAQDQAPIVLEAIKQFAYLSSPPPHIVVGLSNLGQGAKERELLTRIWLSMAVMNGLDAAIMDAADKEMRDAFITAELLMNKAIYSDSYIRAYDASHNHID</sequence>
<dbReference type="GO" id="GO:0008705">
    <property type="term" value="F:methionine synthase activity"/>
    <property type="evidence" value="ECO:0007669"/>
    <property type="project" value="TreeGrafter"/>
</dbReference>
<dbReference type="EMBL" id="QZKU01000067">
    <property type="protein sequence ID" value="RJP21562.1"/>
    <property type="molecule type" value="Genomic_DNA"/>
</dbReference>
<keyword evidence="3 5" id="KW-0808">Transferase</keyword>
<dbReference type="AlphaFoldDB" id="A0A3A4NRA8"/>
<dbReference type="InterPro" id="IPR011005">
    <property type="entry name" value="Dihydropteroate_synth-like_sf"/>
</dbReference>
<organism evidence="5 6">
    <name type="scientific">Abyssobacteria bacterium (strain SURF_5)</name>
    <dbReference type="NCBI Taxonomy" id="2093360"/>
    <lineage>
        <taxon>Bacteria</taxon>
        <taxon>Pseudomonadati</taxon>
        <taxon>Candidatus Hydrogenedentota</taxon>
        <taxon>Candidatus Abyssobacteria</taxon>
    </lineage>
</organism>
<dbReference type="Proteomes" id="UP000265882">
    <property type="component" value="Unassembled WGS sequence"/>
</dbReference>
<dbReference type="PROSITE" id="PS50972">
    <property type="entry name" value="PTERIN_BINDING"/>
    <property type="match status" value="1"/>
</dbReference>
<evidence type="ECO:0000313" key="5">
    <source>
        <dbReference type="EMBL" id="RJP21562.1"/>
    </source>
</evidence>
<dbReference type="GO" id="GO:0005829">
    <property type="term" value="C:cytosol"/>
    <property type="evidence" value="ECO:0007669"/>
    <property type="project" value="TreeGrafter"/>
</dbReference>
<keyword evidence="2 5" id="KW-0489">Methyltransferase</keyword>
<dbReference type="InterPro" id="IPR000489">
    <property type="entry name" value="Pterin-binding_dom"/>
</dbReference>
<name>A0A3A4NRA8_ABYX5</name>
<feature type="domain" description="Pterin-binding" evidence="4">
    <location>
        <begin position="19"/>
        <end position="264"/>
    </location>
</feature>
<reference evidence="5 6" key="1">
    <citation type="journal article" date="2017" name="ISME J.">
        <title>Energy and carbon metabolisms in a deep terrestrial subsurface fluid microbial community.</title>
        <authorList>
            <person name="Momper L."/>
            <person name="Jungbluth S.P."/>
            <person name="Lee M.D."/>
            <person name="Amend J.P."/>
        </authorList>
    </citation>
    <scope>NUCLEOTIDE SEQUENCE [LARGE SCALE GENOMIC DNA]</scope>
    <source>
        <strain evidence="5">SURF_5</strain>
    </source>
</reference>
<dbReference type="SUPFAM" id="SSF51717">
    <property type="entry name" value="Dihydropteroate synthetase-like"/>
    <property type="match status" value="1"/>
</dbReference>
<dbReference type="GO" id="GO:0032259">
    <property type="term" value="P:methylation"/>
    <property type="evidence" value="ECO:0007669"/>
    <property type="project" value="UniProtKB-KW"/>
</dbReference>
<proteinExistence type="inferred from homology"/>
<evidence type="ECO:0000259" key="4">
    <source>
        <dbReference type="PROSITE" id="PS50972"/>
    </source>
</evidence>
<evidence type="ECO:0000256" key="3">
    <source>
        <dbReference type="ARBA" id="ARBA00022679"/>
    </source>
</evidence>
<dbReference type="InterPro" id="IPR050554">
    <property type="entry name" value="Met_Synthase/Corrinoid"/>
</dbReference>